<accession>A0A2P2MT89</accession>
<protein>
    <submittedName>
        <fullName evidence="2">Uncharacterized protein</fullName>
    </submittedName>
</protein>
<dbReference type="AlphaFoldDB" id="A0A2P2MT89"/>
<evidence type="ECO:0000256" key="1">
    <source>
        <dbReference type="SAM" id="Phobius"/>
    </source>
</evidence>
<sequence>MFFFKVSIIVQTVLCFVCGVSLYISSLLECFRRVAACILFSMGGLTHPLLIGEKKSAKSMG</sequence>
<feature type="transmembrane region" description="Helical" evidence="1">
    <location>
        <begin position="7"/>
        <end position="25"/>
    </location>
</feature>
<keyword evidence="1" id="KW-0812">Transmembrane</keyword>
<evidence type="ECO:0000313" key="2">
    <source>
        <dbReference type="EMBL" id="MBX33411.1"/>
    </source>
</evidence>
<keyword evidence="1" id="KW-1133">Transmembrane helix</keyword>
<name>A0A2P2MT89_RHIMU</name>
<feature type="transmembrane region" description="Helical" evidence="1">
    <location>
        <begin position="31"/>
        <end position="51"/>
    </location>
</feature>
<keyword evidence="1" id="KW-0472">Membrane</keyword>
<reference evidence="2" key="1">
    <citation type="submission" date="2018-02" db="EMBL/GenBank/DDBJ databases">
        <title>Rhizophora mucronata_Transcriptome.</title>
        <authorList>
            <person name="Meera S.P."/>
            <person name="Sreeshan A."/>
            <person name="Augustine A."/>
        </authorList>
    </citation>
    <scope>NUCLEOTIDE SEQUENCE</scope>
    <source>
        <tissue evidence="2">Leaf</tissue>
    </source>
</reference>
<proteinExistence type="predicted"/>
<organism evidence="2">
    <name type="scientific">Rhizophora mucronata</name>
    <name type="common">Asiatic mangrove</name>
    <dbReference type="NCBI Taxonomy" id="61149"/>
    <lineage>
        <taxon>Eukaryota</taxon>
        <taxon>Viridiplantae</taxon>
        <taxon>Streptophyta</taxon>
        <taxon>Embryophyta</taxon>
        <taxon>Tracheophyta</taxon>
        <taxon>Spermatophyta</taxon>
        <taxon>Magnoliopsida</taxon>
        <taxon>eudicotyledons</taxon>
        <taxon>Gunneridae</taxon>
        <taxon>Pentapetalae</taxon>
        <taxon>rosids</taxon>
        <taxon>fabids</taxon>
        <taxon>Malpighiales</taxon>
        <taxon>Rhizophoraceae</taxon>
        <taxon>Rhizophora</taxon>
    </lineage>
</organism>
<dbReference type="EMBL" id="GGEC01052927">
    <property type="protein sequence ID" value="MBX33411.1"/>
    <property type="molecule type" value="Transcribed_RNA"/>
</dbReference>